<feature type="transmembrane region" description="Helical" evidence="1">
    <location>
        <begin position="39"/>
        <end position="61"/>
    </location>
</feature>
<keyword evidence="1" id="KW-0472">Membrane</keyword>
<dbReference type="EMBL" id="FNDX01000037">
    <property type="protein sequence ID" value="SDK28108.1"/>
    <property type="molecule type" value="Genomic_DNA"/>
</dbReference>
<feature type="transmembrane region" description="Helical" evidence="1">
    <location>
        <begin position="68"/>
        <end position="89"/>
    </location>
</feature>
<evidence type="ECO:0000313" key="2">
    <source>
        <dbReference type="EMBL" id="SDK28108.1"/>
    </source>
</evidence>
<name>A0A1G9ALE9_9BACL</name>
<dbReference type="RefSeq" id="WP_090717772.1">
    <property type="nucleotide sequence ID" value="NZ_CBCSKY010000037.1"/>
</dbReference>
<keyword evidence="3" id="KW-1185">Reference proteome</keyword>
<dbReference type="Proteomes" id="UP000199050">
    <property type="component" value="Unassembled WGS sequence"/>
</dbReference>
<gene>
    <name evidence="2" type="ORF">SAMN05216192_1374</name>
</gene>
<dbReference type="OrthoDB" id="2665917at2"/>
<dbReference type="STRING" id="1174501.SAMN05216192_1374"/>
<accession>A0A1G9ALE9</accession>
<dbReference type="AlphaFoldDB" id="A0A1G9ALE9"/>
<feature type="transmembrane region" description="Helical" evidence="1">
    <location>
        <begin position="101"/>
        <end position="125"/>
    </location>
</feature>
<reference evidence="3" key="1">
    <citation type="submission" date="2016-10" db="EMBL/GenBank/DDBJ databases">
        <authorList>
            <person name="Varghese N."/>
            <person name="Submissions S."/>
        </authorList>
    </citation>
    <scope>NUCLEOTIDE SEQUENCE [LARGE SCALE GENOMIC DNA]</scope>
    <source>
        <strain evidence="3">CGMCC 1.11012</strain>
    </source>
</reference>
<keyword evidence="1" id="KW-1133">Transmembrane helix</keyword>
<sequence length="131" mass="14905">MRFLPTAKSNIWFRWMAVYGLLFWAVLLIYRFAVLAEPFDLMIALRFGLLALVVTVLINLLGWLGGRLVWCLSTAGLITGLVLMFSYTYRDMSGWEDLAGFLTFIMFTLGGFALGLAAEGVYFLMKRRRQG</sequence>
<proteinExistence type="predicted"/>
<evidence type="ECO:0000256" key="1">
    <source>
        <dbReference type="SAM" id="Phobius"/>
    </source>
</evidence>
<organism evidence="2 3">
    <name type="scientific">Paenibacillus typhae</name>
    <dbReference type="NCBI Taxonomy" id="1174501"/>
    <lineage>
        <taxon>Bacteria</taxon>
        <taxon>Bacillati</taxon>
        <taxon>Bacillota</taxon>
        <taxon>Bacilli</taxon>
        <taxon>Bacillales</taxon>
        <taxon>Paenibacillaceae</taxon>
        <taxon>Paenibacillus</taxon>
    </lineage>
</organism>
<keyword evidence="1" id="KW-0812">Transmembrane</keyword>
<evidence type="ECO:0000313" key="3">
    <source>
        <dbReference type="Proteomes" id="UP000199050"/>
    </source>
</evidence>
<feature type="transmembrane region" description="Helical" evidence="1">
    <location>
        <begin position="12"/>
        <end position="33"/>
    </location>
</feature>
<protein>
    <submittedName>
        <fullName evidence="2">Uncharacterized protein</fullName>
    </submittedName>
</protein>